<feature type="non-terminal residue" evidence="1">
    <location>
        <position position="121"/>
    </location>
</feature>
<evidence type="ECO:0008006" key="2">
    <source>
        <dbReference type="Google" id="ProtNLM"/>
    </source>
</evidence>
<accession>X1BQ01</accession>
<reference evidence="1" key="1">
    <citation type="journal article" date="2014" name="Front. Microbiol.">
        <title>High frequency of phylogenetically diverse reductive dehalogenase-homologous genes in deep subseafloor sedimentary metagenomes.</title>
        <authorList>
            <person name="Kawai M."/>
            <person name="Futagami T."/>
            <person name="Toyoda A."/>
            <person name="Takaki Y."/>
            <person name="Nishi S."/>
            <person name="Hori S."/>
            <person name="Arai W."/>
            <person name="Tsubouchi T."/>
            <person name="Morono Y."/>
            <person name="Uchiyama I."/>
            <person name="Ito T."/>
            <person name="Fujiyama A."/>
            <person name="Inagaki F."/>
            <person name="Takami H."/>
        </authorList>
    </citation>
    <scope>NUCLEOTIDE SEQUENCE</scope>
    <source>
        <strain evidence="1">Expedition CK06-06</strain>
    </source>
</reference>
<organism evidence="1">
    <name type="scientific">marine sediment metagenome</name>
    <dbReference type="NCBI Taxonomy" id="412755"/>
    <lineage>
        <taxon>unclassified sequences</taxon>
        <taxon>metagenomes</taxon>
        <taxon>ecological metagenomes</taxon>
    </lineage>
</organism>
<dbReference type="AlphaFoldDB" id="X1BQ01"/>
<gene>
    <name evidence="1" type="ORF">S01H4_24135</name>
</gene>
<protein>
    <recommendedName>
        <fullName evidence="2">Protein NO VEIN C-terminal domain-containing protein</fullName>
    </recommendedName>
</protein>
<sequence length="121" mass="13921">MKKLTHKELTIIGKKWLKNQGGKRWSCGVIFTELVTMGAETPDIMGLASHSSTLIEVKASRTDFLRDKKKSFRRYPEMGMGGYRFYLCPTNIIKEKDLPEKWGLVYVNEKGKPRIIINQSI</sequence>
<name>X1BQ01_9ZZZZ</name>
<comment type="caution">
    <text evidence="1">The sequence shown here is derived from an EMBL/GenBank/DDBJ whole genome shotgun (WGS) entry which is preliminary data.</text>
</comment>
<proteinExistence type="predicted"/>
<dbReference type="EMBL" id="BART01011299">
    <property type="protein sequence ID" value="GAG83277.1"/>
    <property type="molecule type" value="Genomic_DNA"/>
</dbReference>
<evidence type="ECO:0000313" key="1">
    <source>
        <dbReference type="EMBL" id="GAG83277.1"/>
    </source>
</evidence>